<sequence length="53" mass="5697">MGMGLEDLRVLAVVSRRMGLRTKSEAGAKRRHSRSFGTACQGKPPPEEAAVAE</sequence>
<dbReference type="HOGENOM" id="CLU_3061113_0_0_4"/>
<dbReference type="AlphaFoldDB" id="C0DUP6"/>
<dbReference type="Proteomes" id="UP000005837">
    <property type="component" value="Unassembled WGS sequence"/>
</dbReference>
<feature type="region of interest" description="Disordered" evidence="1">
    <location>
        <begin position="21"/>
        <end position="53"/>
    </location>
</feature>
<accession>C0DUP6</accession>
<evidence type="ECO:0000313" key="3">
    <source>
        <dbReference type="Proteomes" id="UP000005837"/>
    </source>
</evidence>
<comment type="caution">
    <text evidence="2">The sequence shown here is derived from an EMBL/GenBank/DDBJ whole genome shotgun (WGS) entry which is preliminary data.</text>
</comment>
<reference evidence="2 3" key="1">
    <citation type="submission" date="2009-01" db="EMBL/GenBank/DDBJ databases">
        <authorList>
            <person name="Fulton L."/>
            <person name="Clifton S."/>
            <person name="Chinwalla A.T."/>
            <person name="Mitreva M."/>
            <person name="Sodergren E."/>
            <person name="Weinstock G."/>
            <person name="Clifton S."/>
            <person name="Dooling D.J."/>
            <person name="Fulton B."/>
            <person name="Minx P."/>
            <person name="Pepin K.H."/>
            <person name="Johnson M."/>
            <person name="Bhonagiri V."/>
            <person name="Nash W.E."/>
            <person name="Mardis E.R."/>
            <person name="Wilson R.K."/>
        </authorList>
    </citation>
    <scope>NUCLEOTIDE SEQUENCE [LARGE SCALE GENOMIC DNA]</scope>
    <source>
        <strain evidence="2 3">ATCC 23834</strain>
    </source>
</reference>
<gene>
    <name evidence="2" type="ORF">EIKCOROL_01082</name>
</gene>
<protein>
    <submittedName>
        <fullName evidence="2">Uncharacterized protein</fullName>
    </submittedName>
</protein>
<organism evidence="2 3">
    <name type="scientific">Eikenella corrodens ATCC 23834</name>
    <dbReference type="NCBI Taxonomy" id="546274"/>
    <lineage>
        <taxon>Bacteria</taxon>
        <taxon>Pseudomonadati</taxon>
        <taxon>Pseudomonadota</taxon>
        <taxon>Betaproteobacteria</taxon>
        <taxon>Neisseriales</taxon>
        <taxon>Neisseriaceae</taxon>
        <taxon>Eikenella</taxon>
    </lineage>
</organism>
<evidence type="ECO:0000256" key="1">
    <source>
        <dbReference type="SAM" id="MobiDB-lite"/>
    </source>
</evidence>
<evidence type="ECO:0000313" key="2">
    <source>
        <dbReference type="EMBL" id="EEG24444.1"/>
    </source>
</evidence>
<name>C0DUP6_EIKCO</name>
<proteinExistence type="predicted"/>
<dbReference type="EMBL" id="ACEA01000017">
    <property type="protein sequence ID" value="EEG24444.1"/>
    <property type="molecule type" value="Genomic_DNA"/>
</dbReference>